<dbReference type="Proteomes" id="UP000612956">
    <property type="component" value="Unassembled WGS sequence"/>
</dbReference>
<feature type="domain" description="AMP-dependent synthetase/ligase" evidence="3">
    <location>
        <begin position="30"/>
        <end position="128"/>
    </location>
</feature>
<name>A0A917QHV7_9NOCA</name>
<dbReference type="Gene3D" id="2.30.38.10">
    <property type="entry name" value="Luciferase, Domain 3"/>
    <property type="match status" value="1"/>
</dbReference>
<keyword evidence="5" id="KW-1185">Reference proteome</keyword>
<evidence type="ECO:0000313" key="4">
    <source>
        <dbReference type="EMBL" id="GGK49800.1"/>
    </source>
</evidence>
<feature type="domain" description="AMP-dependent synthetase/ligase" evidence="3">
    <location>
        <begin position="162"/>
        <end position="349"/>
    </location>
</feature>
<dbReference type="PANTHER" id="PTHR44845">
    <property type="entry name" value="CARRIER DOMAIN-CONTAINING PROTEIN"/>
    <property type="match status" value="1"/>
</dbReference>
<dbReference type="InterPro" id="IPR000873">
    <property type="entry name" value="AMP-dep_synth/lig_dom"/>
</dbReference>
<accession>A0A917QHV7</accession>
<dbReference type="SUPFAM" id="SSF56801">
    <property type="entry name" value="Acetyl-CoA synthetase-like"/>
    <property type="match status" value="2"/>
</dbReference>
<comment type="caution">
    <text evidence="4">The sequence shown here is derived from an EMBL/GenBank/DDBJ whole genome shotgun (WGS) entry which is preliminary data.</text>
</comment>
<dbReference type="Gene3D" id="3.40.50.12780">
    <property type="entry name" value="N-terminal domain of ligase-like"/>
    <property type="match status" value="2"/>
</dbReference>
<evidence type="ECO:0000256" key="1">
    <source>
        <dbReference type="ARBA" id="ARBA00022450"/>
    </source>
</evidence>
<sequence length="717" mass="74600">MISPQHTDSPLLDPSQSFGAEPGTLLAEFAAQLALDPDALAVRHGETPLSYGELAELVAAKAAALVARGVGLETTVAIAMTRSIDLVVAVHAVLAAGGAFVLLDPAAPRETRERAIELAAPSLVLTDSGNESGIAAEPVRLPRPGADNPAYLVVDVPAASAVVIGHRAARANALWRQRLCGLSAGDSVLWRAPLDTQHAVGELLLALQTGAALVLADEPELGDAVADNAVTTVCVSPDDLAGLVAHPDAESRLDSLRVILSSGAPLPTQTAAELRAVSGATLWHLYGRAETAGEVVAHEVTGADTAVIPLGLAADDVELLVLDEHLAPVADGEVGQLYVSGVQLARGYLGRQSTAATFLANPAGPVEDRMFATGELVRLRDAPYGPGAELEFVGRVESSPLAGELVLDEFEAQAQTTPFDPAVVHIPGGSAPTAIITYGDLDRRTNQLARHLNAIGIGPESAVVIDVPRSIELIIAIYAVLKAGGAVVPTDSGVALPEILRAADPAALLTVDDRVPFIADEFPVVVLDRVHLSHYSDEPLAASDRETAVLPSHPAFILFGPGSARATHVTHAAAVNRLVDEPGRHFTARDVHLQPDIGSVTTQWRGYLAPLRVGATLVLTEATPDPNHRADVLASATHILDRRLQPTGPGVAGEVYLAGDQLAIGYRADPATTAARFIANPFGRPGERLFRTGGYGRWDVDGHAATLVRLPAPATAA</sequence>
<dbReference type="AlphaFoldDB" id="A0A917QHV7"/>
<dbReference type="InterPro" id="IPR042099">
    <property type="entry name" value="ANL_N_sf"/>
</dbReference>
<dbReference type="PANTHER" id="PTHR44845:SF6">
    <property type="entry name" value="BETA-ALANINE-ACTIVATING ENZYME"/>
    <property type="match status" value="1"/>
</dbReference>
<keyword evidence="2" id="KW-0597">Phosphoprotein</keyword>
<organism evidence="4 5">
    <name type="scientific">Nocardia camponoti</name>
    <dbReference type="NCBI Taxonomy" id="1616106"/>
    <lineage>
        <taxon>Bacteria</taxon>
        <taxon>Bacillati</taxon>
        <taxon>Actinomycetota</taxon>
        <taxon>Actinomycetes</taxon>
        <taxon>Mycobacteriales</taxon>
        <taxon>Nocardiaceae</taxon>
        <taxon>Nocardia</taxon>
    </lineage>
</organism>
<evidence type="ECO:0000259" key="3">
    <source>
        <dbReference type="Pfam" id="PF00501"/>
    </source>
</evidence>
<evidence type="ECO:0000256" key="2">
    <source>
        <dbReference type="ARBA" id="ARBA00022553"/>
    </source>
</evidence>
<feature type="domain" description="AMP-dependent synthetase/ligase" evidence="3">
    <location>
        <begin position="410"/>
        <end position="627"/>
    </location>
</feature>
<dbReference type="Pfam" id="PF00501">
    <property type="entry name" value="AMP-binding"/>
    <property type="match status" value="3"/>
</dbReference>
<reference evidence="4" key="1">
    <citation type="journal article" date="2014" name="Int. J. Syst. Evol. Microbiol.">
        <title>Complete genome sequence of Corynebacterium casei LMG S-19264T (=DSM 44701T), isolated from a smear-ripened cheese.</title>
        <authorList>
            <consortium name="US DOE Joint Genome Institute (JGI-PGF)"/>
            <person name="Walter F."/>
            <person name="Albersmeier A."/>
            <person name="Kalinowski J."/>
            <person name="Ruckert C."/>
        </authorList>
    </citation>
    <scope>NUCLEOTIDE SEQUENCE</scope>
    <source>
        <strain evidence="4">CGMCC 4.7278</strain>
    </source>
</reference>
<dbReference type="RefSeq" id="WP_188828777.1">
    <property type="nucleotide sequence ID" value="NZ_BMMW01000002.1"/>
</dbReference>
<dbReference type="EMBL" id="BMMW01000002">
    <property type="protein sequence ID" value="GGK49800.1"/>
    <property type="molecule type" value="Genomic_DNA"/>
</dbReference>
<evidence type="ECO:0000313" key="5">
    <source>
        <dbReference type="Proteomes" id="UP000612956"/>
    </source>
</evidence>
<gene>
    <name evidence="4" type="ORF">GCM10011591_21640</name>
</gene>
<keyword evidence="1" id="KW-0596">Phosphopantetheine</keyword>
<proteinExistence type="predicted"/>
<reference evidence="4" key="2">
    <citation type="submission" date="2020-09" db="EMBL/GenBank/DDBJ databases">
        <authorList>
            <person name="Sun Q."/>
            <person name="Zhou Y."/>
        </authorList>
    </citation>
    <scope>NUCLEOTIDE SEQUENCE</scope>
    <source>
        <strain evidence="4">CGMCC 4.7278</strain>
    </source>
</reference>
<protein>
    <recommendedName>
        <fullName evidence="3">AMP-dependent synthetase/ligase domain-containing protein</fullName>
    </recommendedName>
</protein>